<protein>
    <recommendedName>
        <fullName evidence="4">Glycosyltransferase family 25 protein</fullName>
    </recommendedName>
</protein>
<organism evidence="2 3">
    <name type="scientific">Mixia osmundae (strain CBS 9802 / IAM 14324 / JCM 22182 / KY 12970)</name>
    <dbReference type="NCBI Taxonomy" id="764103"/>
    <lineage>
        <taxon>Eukaryota</taxon>
        <taxon>Fungi</taxon>
        <taxon>Dikarya</taxon>
        <taxon>Basidiomycota</taxon>
        <taxon>Pucciniomycotina</taxon>
        <taxon>Mixiomycetes</taxon>
        <taxon>Mixiales</taxon>
        <taxon>Mixiaceae</taxon>
        <taxon>Mixia</taxon>
    </lineage>
</organism>
<evidence type="ECO:0000313" key="3">
    <source>
        <dbReference type="Proteomes" id="UP000009131"/>
    </source>
</evidence>
<evidence type="ECO:0000313" key="2">
    <source>
        <dbReference type="EMBL" id="GAA95497.1"/>
    </source>
</evidence>
<feature type="chain" id="PRO_5003492593" description="Glycosyltransferase family 25 protein" evidence="1">
    <location>
        <begin position="27"/>
        <end position="511"/>
    </location>
</feature>
<dbReference type="EMBL" id="BABT02000062">
    <property type="protein sequence ID" value="GAA95497.1"/>
    <property type="molecule type" value="Genomic_DNA"/>
</dbReference>
<evidence type="ECO:0008006" key="4">
    <source>
        <dbReference type="Google" id="ProtNLM"/>
    </source>
</evidence>
<dbReference type="Proteomes" id="UP000009131">
    <property type="component" value="Unassembled WGS sequence"/>
</dbReference>
<proteinExistence type="predicted"/>
<accession>G7DY37</accession>
<dbReference type="eggNOG" id="ENOG502RFEY">
    <property type="taxonomic scope" value="Eukaryota"/>
</dbReference>
<dbReference type="OrthoDB" id="47375at2759"/>
<comment type="caution">
    <text evidence="2">The sequence shown here is derived from an EMBL/GenBank/DDBJ whole genome shotgun (WGS) entry which is preliminary data.</text>
</comment>
<keyword evidence="3" id="KW-1185">Reference proteome</keyword>
<name>G7DY37_MIXOS</name>
<gene>
    <name evidence="2" type="primary">Mo02152</name>
    <name evidence="2" type="ORF">E5Q_02152</name>
</gene>
<feature type="signal peptide" evidence="1">
    <location>
        <begin position="1"/>
        <end position="26"/>
    </location>
</feature>
<sequence length="511" mass="57536">MPSLGRTRWLILIGLPLTLFVCLLVSQNASDSDRGIVAAGGRATSKLKGLGLHIGSTAMRYTNGPARWLRMGLTGEAAKESELVDDIQIAPSHISADHASQISLAYRNKLKEIRPALPHSKTLGFSRIYVISLASRTDRRARMKRIAHALGIELTFIDAAPKDSDLIKWIAERVVKVRSEKRRLIARARSVDEAELGGSTVGSVWLAPSVPWKINPALEQPSEETDWEGTDKVIWPSLKKDHYEGMDWVEYLNTRPDPYLTLKPDDPDLNVTSALWDYLDSYAARQVNDAVIATWHSQTRALHKMKENGDTTALVLEDDVDFEWDIENMWNTIKTFLPTEEKPREGSEPWEMVFLGHCWGAETSRGAYFHPHLYRSYAPRCLHGWTVSIAGRDRLLRQMSDPWLAYQLPVDTAVSTFIRAGALEAYSIEPPIIIQSKDTPSDIQPGLGSPWSGLLQDSTIERIWRHDGLIVPRHNESVMQRDPATRLRVSLTRRAIMQRWALGPQADSKEG</sequence>
<evidence type="ECO:0000256" key="1">
    <source>
        <dbReference type="SAM" id="SignalP"/>
    </source>
</evidence>
<dbReference type="AlphaFoldDB" id="G7DY37"/>
<dbReference type="HOGENOM" id="CLU_040950_2_0_1"/>
<reference evidence="2 3" key="1">
    <citation type="journal article" date="2011" name="J. Gen. Appl. Microbiol.">
        <title>Draft genome sequencing of the enigmatic basidiomycete Mixia osmundae.</title>
        <authorList>
            <person name="Nishida H."/>
            <person name="Nagatsuka Y."/>
            <person name="Sugiyama J."/>
        </authorList>
    </citation>
    <scope>NUCLEOTIDE SEQUENCE [LARGE SCALE GENOMIC DNA]</scope>
    <source>
        <strain evidence="3">CBS 9802 / IAM 14324 / JCM 22182 / KY 12970</strain>
    </source>
</reference>
<dbReference type="STRING" id="764103.G7DY37"/>
<dbReference type="InParanoid" id="G7DY37"/>
<keyword evidence="1" id="KW-0732">Signal</keyword>
<reference evidence="2 3" key="2">
    <citation type="journal article" date="2012" name="Open Biol.">
        <title>Characteristics of nucleosomes and linker DNA regions on the genome of the basidiomycete Mixia osmundae revealed by mono- and dinucleosome mapping.</title>
        <authorList>
            <person name="Nishida H."/>
            <person name="Kondo S."/>
            <person name="Matsumoto T."/>
            <person name="Suzuki Y."/>
            <person name="Yoshikawa H."/>
            <person name="Taylor T.D."/>
            <person name="Sugiyama J."/>
        </authorList>
    </citation>
    <scope>NUCLEOTIDE SEQUENCE [LARGE SCALE GENOMIC DNA]</scope>
    <source>
        <strain evidence="3">CBS 9802 / IAM 14324 / JCM 22182 / KY 12970</strain>
    </source>
</reference>